<sequence>MPWFQCNIHFSDPASEFQVAAADLLPPLTAAQGDGHLHAWWYIRKNGVWRLRYRGGPQVVANLLDTLAADGRITGWVPSIYEPETLAFGGPQSMDVAHELFHRDSCHVLSRAAEPGPAARQRETSILLCAALMRAAGLDWYEAGDVWAQIAEHRPIDPAKPAWPPEREVGLQAAMHRLLTADARSLPALPTGWLDAFEEAGQSLAGLAHQGRLQRGLRAILAHHVIFHANRAGLPVTDQSAIAALAVHTVFAPAADRIFPAQNPFPMAKVPPMTLIDDQSDVTPEVLRDALTDRLVAAGTVRTPSVETAFRTVPRHLFVPSASLDAAYGDDPIYTKHDGAGVSLSAASQPTIVGMMLEQLNAEPGQRILEAGAGTGYNAALMATIVGPQGHVTTIDVDDDLVTGARDHLAAAGIGNVTVVLADGALGHPENAPFDRFIATVGAWEVPTAWLDQLTPDGRLVVPLRLRGVASRSIVFVRGENGWRSVDHQLATFMPLRGIGDDARRTVAITAERDVTLQVHKDQAADPTELAGVLDTNRVETWTEVMIPATVSYELLDLWLCLRLDNPLMRMHVGSEATTRGTVTPMFPWGSMATTSGNSLAYLTSRRTAERDSADVPLYEVGVVGHGPSGAELAERVADEIRMWNQDYRDRAVRFELPDTPPSADPGTGRFVLSRPTHPILVTWE</sequence>
<evidence type="ECO:0000259" key="12">
    <source>
        <dbReference type="Pfam" id="PF14028"/>
    </source>
</evidence>
<evidence type="ECO:0000256" key="4">
    <source>
        <dbReference type="ARBA" id="ARBA00013346"/>
    </source>
</evidence>
<dbReference type="PANTHER" id="PTHR11579">
    <property type="entry name" value="PROTEIN-L-ISOASPARTATE O-METHYLTRANSFERASE"/>
    <property type="match status" value="1"/>
</dbReference>
<dbReference type="GO" id="GO:0008168">
    <property type="term" value="F:methyltransferase activity"/>
    <property type="evidence" value="ECO:0007669"/>
    <property type="project" value="UniProtKB-KW"/>
</dbReference>
<dbReference type="RefSeq" id="WP_111699040.1">
    <property type="nucleotide sequence ID" value="NZ_QFZU02000031.1"/>
</dbReference>
<evidence type="ECO:0000313" key="14">
    <source>
        <dbReference type="Proteomes" id="UP000262538"/>
    </source>
</evidence>
<dbReference type="Pfam" id="PF14028">
    <property type="entry name" value="Lant_dehydr_C"/>
    <property type="match status" value="1"/>
</dbReference>
<evidence type="ECO:0000256" key="9">
    <source>
        <dbReference type="ARBA" id="ARBA00030757"/>
    </source>
</evidence>
<feature type="domain" description="Thiopeptide-type bacteriocin biosynthesis" evidence="12">
    <location>
        <begin position="3"/>
        <end position="249"/>
    </location>
</feature>
<evidence type="ECO:0000256" key="2">
    <source>
        <dbReference type="ARBA" id="ARBA00005369"/>
    </source>
</evidence>
<evidence type="ECO:0000256" key="8">
    <source>
        <dbReference type="ARBA" id="ARBA00022691"/>
    </source>
</evidence>
<dbReference type="EC" id="2.1.1.77" evidence="3"/>
<accession>A0ABX9LRG2</accession>
<dbReference type="InterPro" id="IPR027573">
    <property type="entry name" value="Methyltran_FxLD"/>
</dbReference>
<dbReference type="EMBL" id="QFZU02000031">
    <property type="protein sequence ID" value="RGA05564.1"/>
    <property type="molecule type" value="Genomic_DNA"/>
</dbReference>
<evidence type="ECO:0000313" key="13">
    <source>
        <dbReference type="EMBL" id="RGA05564.1"/>
    </source>
</evidence>
<dbReference type="Gene3D" id="3.40.50.150">
    <property type="entry name" value="Vaccinia Virus protein VP39"/>
    <property type="match status" value="1"/>
</dbReference>
<evidence type="ECO:0000256" key="11">
    <source>
        <dbReference type="ARBA" id="ARBA00031350"/>
    </source>
</evidence>
<dbReference type="NCBIfam" id="TIGR03891">
    <property type="entry name" value="thiopep_ocin"/>
    <property type="match status" value="1"/>
</dbReference>
<evidence type="ECO:0000256" key="6">
    <source>
        <dbReference type="ARBA" id="ARBA00022603"/>
    </source>
</evidence>
<keyword evidence="7" id="KW-0808">Transferase</keyword>
<dbReference type="InterPro" id="IPR023809">
    <property type="entry name" value="Thiopep_bacteriocin_synth_dom"/>
</dbReference>
<reference evidence="13 14" key="1">
    <citation type="submission" date="2018-08" db="EMBL/GenBank/DDBJ databases">
        <title>Microbispora. triticiradicis sp. nov., a novel actinomycete isolated from the root of wheat (Triticum aestivum L.)).</title>
        <authorList>
            <person name="Han C."/>
        </authorList>
    </citation>
    <scope>NUCLEOTIDE SEQUENCE [LARGE SCALE GENOMIC DNA]</scope>
    <source>
        <strain evidence="13 14">NEAU-HRDPA2-9</strain>
    </source>
</reference>
<dbReference type="PANTHER" id="PTHR11579:SF0">
    <property type="entry name" value="PROTEIN-L-ISOASPARTATE(D-ASPARTATE) O-METHYLTRANSFERASE"/>
    <property type="match status" value="1"/>
</dbReference>
<evidence type="ECO:0000256" key="7">
    <source>
        <dbReference type="ARBA" id="ARBA00022679"/>
    </source>
</evidence>
<evidence type="ECO:0000256" key="5">
    <source>
        <dbReference type="ARBA" id="ARBA00022490"/>
    </source>
</evidence>
<evidence type="ECO:0000256" key="1">
    <source>
        <dbReference type="ARBA" id="ARBA00004496"/>
    </source>
</evidence>
<proteinExistence type="inferred from homology"/>
<keyword evidence="5" id="KW-0963">Cytoplasm</keyword>
<keyword evidence="14" id="KW-1185">Reference proteome</keyword>
<dbReference type="Pfam" id="PF01135">
    <property type="entry name" value="PCMT"/>
    <property type="match status" value="1"/>
</dbReference>
<dbReference type="InterPro" id="IPR000682">
    <property type="entry name" value="PCMT"/>
</dbReference>
<dbReference type="Proteomes" id="UP000262538">
    <property type="component" value="Unassembled WGS sequence"/>
</dbReference>
<evidence type="ECO:0000256" key="10">
    <source>
        <dbReference type="ARBA" id="ARBA00031323"/>
    </source>
</evidence>
<keyword evidence="6 13" id="KW-0489">Methyltransferase</keyword>
<dbReference type="InterPro" id="IPR029063">
    <property type="entry name" value="SAM-dependent_MTases_sf"/>
</dbReference>
<name>A0ABX9LRG2_9ACTN</name>
<dbReference type="GO" id="GO:0032259">
    <property type="term" value="P:methylation"/>
    <property type="evidence" value="ECO:0007669"/>
    <property type="project" value="UniProtKB-KW"/>
</dbReference>
<gene>
    <name evidence="13" type="primary">fxlM</name>
    <name evidence="13" type="ORF">DI270_007580</name>
</gene>
<protein>
    <recommendedName>
        <fullName evidence="4">Protein-L-isoaspartate O-methyltransferase</fullName>
        <ecNumber evidence="3">2.1.1.77</ecNumber>
    </recommendedName>
    <alternativeName>
        <fullName evidence="11">L-isoaspartyl protein carboxyl methyltransferase</fullName>
    </alternativeName>
    <alternativeName>
        <fullName evidence="9">Protein L-isoaspartyl methyltransferase</fullName>
    </alternativeName>
    <alternativeName>
        <fullName evidence="10">Protein-beta-aspartate methyltransferase</fullName>
    </alternativeName>
</protein>
<keyword evidence="8" id="KW-0949">S-adenosyl-L-methionine</keyword>
<dbReference type="NCBIfam" id="TIGR04364">
    <property type="entry name" value="methyltran_FxLD"/>
    <property type="match status" value="1"/>
</dbReference>
<comment type="subcellular location">
    <subcellularLocation>
        <location evidence="1">Cytoplasm</location>
    </subcellularLocation>
</comment>
<comment type="similarity">
    <text evidence="2">Belongs to the methyltransferase superfamily. L-isoaspartyl/D-aspartyl protein methyltransferase family.</text>
</comment>
<dbReference type="CDD" id="cd02440">
    <property type="entry name" value="AdoMet_MTases"/>
    <property type="match status" value="1"/>
</dbReference>
<comment type="caution">
    <text evidence="13">The sequence shown here is derived from an EMBL/GenBank/DDBJ whole genome shotgun (WGS) entry which is preliminary data.</text>
</comment>
<organism evidence="13 14">
    <name type="scientific">Microbispora triticiradicis</name>
    <dbReference type="NCBI Taxonomy" id="2200763"/>
    <lineage>
        <taxon>Bacteria</taxon>
        <taxon>Bacillati</taxon>
        <taxon>Actinomycetota</taxon>
        <taxon>Actinomycetes</taxon>
        <taxon>Streptosporangiales</taxon>
        <taxon>Streptosporangiaceae</taxon>
        <taxon>Microbispora</taxon>
    </lineage>
</organism>
<evidence type="ECO:0000256" key="3">
    <source>
        <dbReference type="ARBA" id="ARBA00011890"/>
    </source>
</evidence>
<dbReference type="SUPFAM" id="SSF53335">
    <property type="entry name" value="S-adenosyl-L-methionine-dependent methyltransferases"/>
    <property type="match status" value="1"/>
</dbReference>